<name>A0A1R3X2Q3_9RHOB</name>
<comment type="similarity">
    <text evidence="1">Belongs to the peptidase C40 family.</text>
</comment>
<dbReference type="Proteomes" id="UP000192455">
    <property type="component" value="Unassembled WGS sequence"/>
</dbReference>
<protein>
    <submittedName>
        <fullName evidence="6">Cell wall-associated hydrolase, NlpC family</fullName>
    </submittedName>
</protein>
<gene>
    <name evidence="6" type="ORF">SAMN05421849_1939</name>
</gene>
<accession>A0A1R3X2Q3</accession>
<dbReference type="Pfam" id="PF00877">
    <property type="entry name" value="NLPC_P60"/>
    <property type="match status" value="1"/>
</dbReference>
<reference evidence="6 7" key="1">
    <citation type="submission" date="2017-01" db="EMBL/GenBank/DDBJ databases">
        <authorList>
            <person name="Mah S.A."/>
            <person name="Swanson W.J."/>
            <person name="Moy G.W."/>
            <person name="Vacquier V.D."/>
        </authorList>
    </citation>
    <scope>NUCLEOTIDE SEQUENCE [LARGE SCALE GENOMIC DNA]</scope>
    <source>
        <strain evidence="6 7">DSM 21219</strain>
    </source>
</reference>
<dbReference type="InterPro" id="IPR000064">
    <property type="entry name" value="NLP_P60_dom"/>
</dbReference>
<sequence length="283" mass="30611">MVLRDRRLTPVNPRVAAAHLASEFLDRRAVRGEPMQVARPLVDLCDAPNGARARQLLLGDFVRVHEYRAGWAFVQAQKDGYVGYLPDAALSPREAPSHWVAAPATHVYPSPGIKTREGFALSLGARVTVRSERGGFVETGAGFIPRAHLRRINDRPHDWIEVARSFLHTPYLWGGNSSAGIDCSGLVQAALLACAIACPGDSDQQQRLGSEVRGPLRRGDLVFWKGHVGLVAGPDLLLHANAHHMAVTEEPLAAACARIRAAGGGPMIARRRPRGSQPIPPRG</sequence>
<dbReference type="RefSeq" id="WP_327082988.1">
    <property type="nucleotide sequence ID" value="NZ_FTPS01000001.1"/>
</dbReference>
<proteinExistence type="inferred from homology"/>
<dbReference type="PROSITE" id="PS51935">
    <property type="entry name" value="NLPC_P60"/>
    <property type="match status" value="1"/>
</dbReference>
<dbReference type="GO" id="GO:0008234">
    <property type="term" value="F:cysteine-type peptidase activity"/>
    <property type="evidence" value="ECO:0007669"/>
    <property type="project" value="UniProtKB-KW"/>
</dbReference>
<dbReference type="InterPro" id="IPR038765">
    <property type="entry name" value="Papain-like_cys_pep_sf"/>
</dbReference>
<keyword evidence="7" id="KW-1185">Reference proteome</keyword>
<dbReference type="InterPro" id="IPR051202">
    <property type="entry name" value="Peptidase_C40"/>
</dbReference>
<dbReference type="InterPro" id="IPR041382">
    <property type="entry name" value="SH3_16"/>
</dbReference>
<dbReference type="PANTHER" id="PTHR47053">
    <property type="entry name" value="MUREIN DD-ENDOPEPTIDASE MEPH-RELATED"/>
    <property type="match status" value="1"/>
</dbReference>
<evidence type="ECO:0000259" key="5">
    <source>
        <dbReference type="PROSITE" id="PS51935"/>
    </source>
</evidence>
<evidence type="ECO:0000313" key="7">
    <source>
        <dbReference type="Proteomes" id="UP000192455"/>
    </source>
</evidence>
<dbReference type="GO" id="GO:0006508">
    <property type="term" value="P:proteolysis"/>
    <property type="evidence" value="ECO:0007669"/>
    <property type="project" value="UniProtKB-KW"/>
</dbReference>
<dbReference type="Gene3D" id="3.90.1720.10">
    <property type="entry name" value="endopeptidase domain like (from Nostoc punctiforme)"/>
    <property type="match status" value="1"/>
</dbReference>
<evidence type="ECO:0000256" key="1">
    <source>
        <dbReference type="ARBA" id="ARBA00007074"/>
    </source>
</evidence>
<dbReference type="Pfam" id="PF18348">
    <property type="entry name" value="SH3_16"/>
    <property type="match status" value="1"/>
</dbReference>
<keyword evidence="4" id="KW-0788">Thiol protease</keyword>
<keyword evidence="3 6" id="KW-0378">Hydrolase</keyword>
<dbReference type="EMBL" id="FTPS01000001">
    <property type="protein sequence ID" value="SIT83596.1"/>
    <property type="molecule type" value="Genomic_DNA"/>
</dbReference>
<evidence type="ECO:0000256" key="4">
    <source>
        <dbReference type="ARBA" id="ARBA00022807"/>
    </source>
</evidence>
<organism evidence="6 7">
    <name type="scientific">Pontibaca methylaminivorans</name>
    <dbReference type="NCBI Taxonomy" id="515897"/>
    <lineage>
        <taxon>Bacteria</taxon>
        <taxon>Pseudomonadati</taxon>
        <taxon>Pseudomonadota</taxon>
        <taxon>Alphaproteobacteria</taxon>
        <taxon>Rhodobacterales</taxon>
        <taxon>Roseobacteraceae</taxon>
        <taxon>Pontibaca</taxon>
    </lineage>
</organism>
<evidence type="ECO:0000313" key="6">
    <source>
        <dbReference type="EMBL" id="SIT83596.1"/>
    </source>
</evidence>
<evidence type="ECO:0000256" key="2">
    <source>
        <dbReference type="ARBA" id="ARBA00022670"/>
    </source>
</evidence>
<dbReference type="PANTHER" id="PTHR47053:SF1">
    <property type="entry name" value="MUREIN DD-ENDOPEPTIDASE MEPH-RELATED"/>
    <property type="match status" value="1"/>
</dbReference>
<dbReference type="AlphaFoldDB" id="A0A1R3X2Q3"/>
<evidence type="ECO:0000256" key="3">
    <source>
        <dbReference type="ARBA" id="ARBA00022801"/>
    </source>
</evidence>
<dbReference type="SUPFAM" id="SSF54001">
    <property type="entry name" value="Cysteine proteinases"/>
    <property type="match status" value="1"/>
</dbReference>
<feature type="domain" description="NlpC/P60" evidence="5">
    <location>
        <begin position="153"/>
        <end position="269"/>
    </location>
</feature>
<keyword evidence="2" id="KW-0645">Protease</keyword>
<dbReference type="STRING" id="515897.SAMN05421849_1939"/>